<sequence length="88" mass="10107">MSENTQSISWGLSNAHIYRIYNKKHSIKAAVKDFMGLAAYGRWSRCSLKGFKKEIRSMFSNIDEVKTAEDHMYGLKQTSSALTYTTEF</sequence>
<accession>A0A177AIM1</accession>
<dbReference type="GeneID" id="36285786"/>
<gene>
    <name evidence="1" type="ORF">VC83_02707</name>
</gene>
<dbReference type="OrthoDB" id="3439190at2759"/>
<evidence type="ECO:0000313" key="1">
    <source>
        <dbReference type="EMBL" id="OAF61103.1"/>
    </source>
</evidence>
<protein>
    <submittedName>
        <fullName evidence="1">Uncharacterized protein</fullName>
    </submittedName>
</protein>
<dbReference type="AlphaFoldDB" id="A0A177AIM1"/>
<proteinExistence type="predicted"/>
<organism evidence="1">
    <name type="scientific">Pseudogymnoascus destructans</name>
    <dbReference type="NCBI Taxonomy" id="655981"/>
    <lineage>
        <taxon>Eukaryota</taxon>
        <taxon>Fungi</taxon>
        <taxon>Dikarya</taxon>
        <taxon>Ascomycota</taxon>
        <taxon>Pezizomycotina</taxon>
        <taxon>Leotiomycetes</taxon>
        <taxon>Thelebolales</taxon>
        <taxon>Thelebolaceae</taxon>
        <taxon>Pseudogymnoascus</taxon>
    </lineage>
</organism>
<dbReference type="EMBL" id="KV441390">
    <property type="protein sequence ID" value="OAF61103.1"/>
    <property type="molecule type" value="Genomic_DNA"/>
</dbReference>
<dbReference type="Proteomes" id="UP000077154">
    <property type="component" value="Unassembled WGS sequence"/>
</dbReference>
<dbReference type="RefSeq" id="XP_024326381.1">
    <property type="nucleotide sequence ID" value="XM_024466363.1"/>
</dbReference>
<name>A0A177AIM1_9PEZI</name>
<reference evidence="1" key="1">
    <citation type="submission" date="2016-03" db="EMBL/GenBank/DDBJ databases">
        <title>Updated assembly of Pseudogymnoascus destructans, the fungus causing white-nose syndrome of bats.</title>
        <authorList>
            <person name="Palmer J.M."/>
            <person name="Drees K.P."/>
            <person name="Foster J.T."/>
            <person name="Lindner D.L."/>
        </authorList>
    </citation>
    <scope>NUCLEOTIDE SEQUENCE [LARGE SCALE GENOMIC DNA]</scope>
    <source>
        <strain evidence="1">20631-21</strain>
    </source>
</reference>